<dbReference type="Proteomes" id="UP000559256">
    <property type="component" value="Unassembled WGS sequence"/>
</dbReference>
<protein>
    <recommendedName>
        <fullName evidence="3">NACHT domain-containing protein</fullName>
    </recommendedName>
</protein>
<gene>
    <name evidence="1" type="ORF">D9758_002295</name>
</gene>
<dbReference type="OrthoDB" id="3052556at2759"/>
<comment type="caution">
    <text evidence="1">The sequence shown here is derived from an EMBL/GenBank/DDBJ whole genome shotgun (WGS) entry which is preliminary data.</text>
</comment>
<evidence type="ECO:0000313" key="2">
    <source>
        <dbReference type="Proteomes" id="UP000559256"/>
    </source>
</evidence>
<reference evidence="1 2" key="1">
    <citation type="journal article" date="2020" name="ISME J.">
        <title>Uncovering the hidden diversity of litter-decomposition mechanisms in mushroom-forming fungi.</title>
        <authorList>
            <person name="Floudas D."/>
            <person name="Bentzer J."/>
            <person name="Ahren D."/>
            <person name="Johansson T."/>
            <person name="Persson P."/>
            <person name="Tunlid A."/>
        </authorList>
    </citation>
    <scope>NUCLEOTIDE SEQUENCE [LARGE SCALE GENOMIC DNA]</scope>
    <source>
        <strain evidence="1 2">CBS 291.85</strain>
    </source>
</reference>
<evidence type="ECO:0008006" key="3">
    <source>
        <dbReference type="Google" id="ProtNLM"/>
    </source>
</evidence>
<name>A0A8H5GPC8_9AGAR</name>
<proteinExistence type="predicted"/>
<sequence>MGKTSVALAVMHHQSVRDRFTDPCRFWVPCAKAESVPLLLGILYHSLCITRKSGDSLEDILSELELPSGQLHLQPHRILLLDNFETPWNLCDQEEIERILCTLEKIPRVSLFITMRANQPPTNQRWDTVHIQPLDLDASVKIYTEIHAKAIKLLANYAKTNGATPLELLDAWEWEGTAMLTLDSNSVTNALERSIKLSIESPRMRNSPDALELLILLALLQPLFQLRIYRTRGRLRACHSRDTFISASFQSHSPANSPRLSKSCPPSVLLTSISTQFFPGGPSYQPDKRLILSEEDNLQSILLSATADPDADVSPEILEALLILSLHHRWTRPRLNLIEHTLSVSQRIKNDEYIAKSLACYAEMCRGLSLYQDAVEKASQAREKFIALQDYSSAV</sequence>
<evidence type="ECO:0000313" key="1">
    <source>
        <dbReference type="EMBL" id="KAF5368410.1"/>
    </source>
</evidence>
<dbReference type="AlphaFoldDB" id="A0A8H5GPC8"/>
<dbReference type="InterPro" id="IPR027417">
    <property type="entry name" value="P-loop_NTPase"/>
</dbReference>
<keyword evidence="2" id="KW-1185">Reference proteome</keyword>
<organism evidence="1 2">
    <name type="scientific">Tetrapyrgos nigripes</name>
    <dbReference type="NCBI Taxonomy" id="182062"/>
    <lineage>
        <taxon>Eukaryota</taxon>
        <taxon>Fungi</taxon>
        <taxon>Dikarya</taxon>
        <taxon>Basidiomycota</taxon>
        <taxon>Agaricomycotina</taxon>
        <taxon>Agaricomycetes</taxon>
        <taxon>Agaricomycetidae</taxon>
        <taxon>Agaricales</taxon>
        <taxon>Marasmiineae</taxon>
        <taxon>Marasmiaceae</taxon>
        <taxon>Tetrapyrgos</taxon>
    </lineage>
</organism>
<dbReference type="SUPFAM" id="SSF52540">
    <property type="entry name" value="P-loop containing nucleoside triphosphate hydrolases"/>
    <property type="match status" value="1"/>
</dbReference>
<accession>A0A8H5GPC8</accession>
<dbReference type="EMBL" id="JAACJM010000015">
    <property type="protein sequence ID" value="KAF5368410.1"/>
    <property type="molecule type" value="Genomic_DNA"/>
</dbReference>